<sequence>MEFVEPFRDKDDIQAMKDYLISDSTDNPERRRRNYLLFLTGINSGLRVGDIVTLRVKDVQGWYIKVKEQKTKKIKKIKMTKNLKKEMREFVEGKPLHHYIFQSRNGANQHLSTGMAYRIIKDAAEDLGIDNIGTHSMRKTFGYHYYKKYKDVATLMAMFNHSSPAITLRYIGINQDQLDMTMTRFGL</sequence>
<name>A0A1X1GLJ7_STROR</name>
<keyword evidence="1" id="KW-0233">DNA recombination</keyword>
<dbReference type="InterPro" id="IPR013762">
    <property type="entry name" value="Integrase-like_cat_sf"/>
</dbReference>
<proteinExistence type="predicted"/>
<organism evidence="3 4">
    <name type="scientific">Streptococcus oralis subsp. oralis</name>
    <dbReference type="NCBI Taxonomy" id="1891914"/>
    <lineage>
        <taxon>Bacteria</taxon>
        <taxon>Bacillati</taxon>
        <taxon>Bacillota</taxon>
        <taxon>Bacilli</taxon>
        <taxon>Lactobacillales</taxon>
        <taxon>Streptococcaceae</taxon>
        <taxon>Streptococcus</taxon>
    </lineage>
</organism>
<dbReference type="PANTHER" id="PTHR30349">
    <property type="entry name" value="PHAGE INTEGRASE-RELATED"/>
    <property type="match status" value="1"/>
</dbReference>
<gene>
    <name evidence="3" type="ORF">B7712_04190</name>
</gene>
<dbReference type="RefSeq" id="WP_084849369.1">
    <property type="nucleotide sequence ID" value="NZ_NCUI01000025.1"/>
</dbReference>
<dbReference type="InterPro" id="IPR050090">
    <property type="entry name" value="Tyrosine_recombinase_XerCD"/>
</dbReference>
<dbReference type="EMBL" id="NCUT01000028">
    <property type="protein sequence ID" value="ORO71862.1"/>
    <property type="molecule type" value="Genomic_DNA"/>
</dbReference>
<dbReference type="PROSITE" id="PS51898">
    <property type="entry name" value="TYR_RECOMBINASE"/>
    <property type="match status" value="1"/>
</dbReference>
<dbReference type="InterPro" id="IPR002104">
    <property type="entry name" value="Integrase_catalytic"/>
</dbReference>
<dbReference type="AlphaFoldDB" id="A0A1X1GLJ7"/>
<feature type="domain" description="Tyr recombinase" evidence="2">
    <location>
        <begin position="2"/>
        <end position="183"/>
    </location>
</feature>
<dbReference type="SUPFAM" id="SSF56349">
    <property type="entry name" value="DNA breaking-rejoining enzymes"/>
    <property type="match status" value="1"/>
</dbReference>
<dbReference type="PANTHER" id="PTHR30349:SF82">
    <property type="entry name" value="INTEGRASE_RECOMBINASE YOEC-RELATED"/>
    <property type="match status" value="1"/>
</dbReference>
<dbReference type="Proteomes" id="UP000193160">
    <property type="component" value="Unassembled WGS sequence"/>
</dbReference>
<evidence type="ECO:0000256" key="1">
    <source>
        <dbReference type="ARBA" id="ARBA00023172"/>
    </source>
</evidence>
<evidence type="ECO:0000313" key="3">
    <source>
        <dbReference type="EMBL" id="ORO71862.1"/>
    </source>
</evidence>
<reference evidence="3 4" key="1">
    <citation type="journal article" date="2016" name="Eur. J. Clin. Microbiol. Infect. Dis.">
        <title>Whole genome sequencing as a tool for phylogenetic analysis of clinical strains of Mitis group streptococci.</title>
        <authorList>
            <person name="Rasmussen L.H."/>
            <person name="Dargis R."/>
            <person name="Hojholt K."/>
            <person name="Christensen J.J."/>
            <person name="Skovgaard O."/>
            <person name="Justesen U.S."/>
            <person name="Rosenvinge F.S."/>
            <person name="Moser C."/>
            <person name="Lukjancenko O."/>
            <person name="Rasmussen S."/>
            <person name="Nielsen X.C."/>
        </authorList>
    </citation>
    <scope>NUCLEOTIDE SEQUENCE [LARGE SCALE GENOMIC DNA]</scope>
    <source>
        <strain evidence="3 4">B_007274_11</strain>
    </source>
</reference>
<evidence type="ECO:0000313" key="4">
    <source>
        <dbReference type="Proteomes" id="UP000193160"/>
    </source>
</evidence>
<dbReference type="Gene3D" id="1.10.443.10">
    <property type="entry name" value="Intergrase catalytic core"/>
    <property type="match status" value="1"/>
</dbReference>
<keyword evidence="4" id="KW-1185">Reference proteome</keyword>
<protein>
    <submittedName>
        <fullName evidence="3">Site-specific integrase</fullName>
    </submittedName>
</protein>
<dbReference type="GO" id="GO:0003677">
    <property type="term" value="F:DNA binding"/>
    <property type="evidence" value="ECO:0007669"/>
    <property type="project" value="InterPro"/>
</dbReference>
<accession>A0A1X1GLJ7</accession>
<dbReference type="GO" id="GO:0015074">
    <property type="term" value="P:DNA integration"/>
    <property type="evidence" value="ECO:0007669"/>
    <property type="project" value="InterPro"/>
</dbReference>
<dbReference type="GO" id="GO:0006310">
    <property type="term" value="P:DNA recombination"/>
    <property type="evidence" value="ECO:0007669"/>
    <property type="project" value="UniProtKB-KW"/>
</dbReference>
<dbReference type="InterPro" id="IPR011010">
    <property type="entry name" value="DNA_brk_join_enz"/>
</dbReference>
<dbReference type="Pfam" id="PF00589">
    <property type="entry name" value="Phage_integrase"/>
    <property type="match status" value="1"/>
</dbReference>
<comment type="caution">
    <text evidence="3">The sequence shown here is derived from an EMBL/GenBank/DDBJ whole genome shotgun (WGS) entry which is preliminary data.</text>
</comment>
<evidence type="ECO:0000259" key="2">
    <source>
        <dbReference type="PROSITE" id="PS51898"/>
    </source>
</evidence>